<dbReference type="Proteomes" id="UP000007015">
    <property type="component" value="Chromosome 2"/>
</dbReference>
<evidence type="ECO:0000313" key="2">
    <source>
        <dbReference type="Proteomes" id="UP000007015"/>
    </source>
</evidence>
<gene>
    <name evidence="1" type="ORF">OsI_09203</name>
</gene>
<keyword evidence="2" id="KW-1185">Reference proteome</keyword>
<accession>B8AE09</accession>
<name>B8AE09_ORYSI</name>
<reference evidence="1 2" key="1">
    <citation type="journal article" date="2005" name="PLoS Biol.">
        <title>The genomes of Oryza sativa: a history of duplications.</title>
        <authorList>
            <person name="Yu J."/>
            <person name="Wang J."/>
            <person name="Lin W."/>
            <person name="Li S."/>
            <person name="Li H."/>
            <person name="Zhou J."/>
            <person name="Ni P."/>
            <person name="Dong W."/>
            <person name="Hu S."/>
            <person name="Zeng C."/>
            <person name="Zhang J."/>
            <person name="Zhang Y."/>
            <person name="Li R."/>
            <person name="Xu Z."/>
            <person name="Li S."/>
            <person name="Li X."/>
            <person name="Zheng H."/>
            <person name="Cong L."/>
            <person name="Lin L."/>
            <person name="Yin J."/>
            <person name="Geng J."/>
            <person name="Li G."/>
            <person name="Shi J."/>
            <person name="Liu J."/>
            <person name="Lv H."/>
            <person name="Li J."/>
            <person name="Wang J."/>
            <person name="Deng Y."/>
            <person name="Ran L."/>
            <person name="Shi X."/>
            <person name="Wang X."/>
            <person name="Wu Q."/>
            <person name="Li C."/>
            <person name="Ren X."/>
            <person name="Wang J."/>
            <person name="Wang X."/>
            <person name="Li D."/>
            <person name="Liu D."/>
            <person name="Zhang X."/>
            <person name="Ji Z."/>
            <person name="Zhao W."/>
            <person name="Sun Y."/>
            <person name="Zhang Z."/>
            <person name="Bao J."/>
            <person name="Han Y."/>
            <person name="Dong L."/>
            <person name="Ji J."/>
            <person name="Chen P."/>
            <person name="Wu S."/>
            <person name="Liu J."/>
            <person name="Xiao Y."/>
            <person name="Bu D."/>
            <person name="Tan J."/>
            <person name="Yang L."/>
            <person name="Ye C."/>
            <person name="Zhang J."/>
            <person name="Xu J."/>
            <person name="Zhou Y."/>
            <person name="Yu Y."/>
            <person name="Zhang B."/>
            <person name="Zhuang S."/>
            <person name="Wei H."/>
            <person name="Liu B."/>
            <person name="Lei M."/>
            <person name="Yu H."/>
            <person name="Li Y."/>
            <person name="Xu H."/>
            <person name="Wei S."/>
            <person name="He X."/>
            <person name="Fang L."/>
            <person name="Zhang Z."/>
            <person name="Zhang Y."/>
            <person name="Huang X."/>
            <person name="Su Z."/>
            <person name="Tong W."/>
            <person name="Li J."/>
            <person name="Tong Z."/>
            <person name="Li S."/>
            <person name="Ye J."/>
            <person name="Wang L."/>
            <person name="Fang L."/>
            <person name="Lei T."/>
            <person name="Chen C."/>
            <person name="Chen H."/>
            <person name="Xu Z."/>
            <person name="Li H."/>
            <person name="Huang H."/>
            <person name="Zhang F."/>
            <person name="Xu H."/>
            <person name="Li N."/>
            <person name="Zhao C."/>
            <person name="Li S."/>
            <person name="Dong L."/>
            <person name="Huang Y."/>
            <person name="Li L."/>
            <person name="Xi Y."/>
            <person name="Qi Q."/>
            <person name="Li W."/>
            <person name="Zhang B."/>
            <person name="Hu W."/>
            <person name="Zhang Y."/>
            <person name="Tian X."/>
            <person name="Jiao Y."/>
            <person name="Liang X."/>
            <person name="Jin J."/>
            <person name="Gao L."/>
            <person name="Zheng W."/>
            <person name="Hao B."/>
            <person name="Liu S."/>
            <person name="Wang W."/>
            <person name="Yuan L."/>
            <person name="Cao M."/>
            <person name="McDermott J."/>
            <person name="Samudrala R."/>
            <person name="Wang J."/>
            <person name="Wong G.K."/>
            <person name="Yang H."/>
        </authorList>
    </citation>
    <scope>NUCLEOTIDE SEQUENCE [LARGE SCALE GENOMIC DNA]</scope>
    <source>
        <strain evidence="2">cv. 93-11</strain>
    </source>
</reference>
<dbReference type="HOGENOM" id="CLU_2162594_0_0_1"/>
<protein>
    <submittedName>
        <fullName evidence="1">Uncharacterized protein</fullName>
    </submittedName>
</protein>
<organism evidence="1 2">
    <name type="scientific">Oryza sativa subsp. indica</name>
    <name type="common">Rice</name>
    <dbReference type="NCBI Taxonomy" id="39946"/>
    <lineage>
        <taxon>Eukaryota</taxon>
        <taxon>Viridiplantae</taxon>
        <taxon>Streptophyta</taxon>
        <taxon>Embryophyta</taxon>
        <taxon>Tracheophyta</taxon>
        <taxon>Spermatophyta</taxon>
        <taxon>Magnoliopsida</taxon>
        <taxon>Liliopsida</taxon>
        <taxon>Poales</taxon>
        <taxon>Poaceae</taxon>
        <taxon>BOP clade</taxon>
        <taxon>Oryzoideae</taxon>
        <taxon>Oryzeae</taxon>
        <taxon>Oryzinae</taxon>
        <taxon>Oryza</taxon>
        <taxon>Oryza sativa</taxon>
    </lineage>
</organism>
<dbReference type="EMBL" id="CM000127">
    <property type="protein sequence ID" value="EEC74133.1"/>
    <property type="molecule type" value="Genomic_DNA"/>
</dbReference>
<dbReference type="AlphaFoldDB" id="B8AE09"/>
<sequence>MARAPYSADWSPATVSRAFLGPRTPDEIVALFLEDTLLWLACEAAGLCGATSAVLLPTELLGFSVPLEALAAPPVMARTLAMVVRSVGLGIRSLARAWAPHAHLDLAAMWS</sequence>
<proteinExistence type="predicted"/>
<evidence type="ECO:0000313" key="1">
    <source>
        <dbReference type="EMBL" id="EEC74133.1"/>
    </source>
</evidence>
<dbReference type="Gramene" id="BGIOSGA009160-TA">
    <property type="protein sequence ID" value="BGIOSGA009160-PA"/>
    <property type="gene ID" value="BGIOSGA009160"/>
</dbReference>